<name>A0A316U743_9BASI</name>
<feature type="compositionally biased region" description="Basic and acidic residues" evidence="13">
    <location>
        <begin position="587"/>
        <end position="600"/>
    </location>
</feature>
<dbReference type="OrthoDB" id="5844513at2759"/>
<evidence type="ECO:0000256" key="7">
    <source>
        <dbReference type="ARBA" id="ARBA00022840"/>
    </source>
</evidence>
<dbReference type="FunFam" id="2.20.28.20:FF:000001">
    <property type="entry name" value="Methionine--tRNA ligase"/>
    <property type="match status" value="1"/>
</dbReference>
<evidence type="ECO:0000256" key="5">
    <source>
        <dbReference type="ARBA" id="ARBA00022598"/>
    </source>
</evidence>
<organism evidence="15 16">
    <name type="scientific">Pseudomicrostroma glucosiphilum</name>
    <dbReference type="NCBI Taxonomy" id="1684307"/>
    <lineage>
        <taxon>Eukaryota</taxon>
        <taxon>Fungi</taxon>
        <taxon>Dikarya</taxon>
        <taxon>Basidiomycota</taxon>
        <taxon>Ustilaginomycotina</taxon>
        <taxon>Exobasidiomycetes</taxon>
        <taxon>Microstromatales</taxon>
        <taxon>Microstromatales incertae sedis</taxon>
        <taxon>Pseudomicrostroma</taxon>
    </lineage>
</organism>
<proteinExistence type="inferred from homology"/>
<dbReference type="CDD" id="cd00814">
    <property type="entry name" value="MetRS_core"/>
    <property type="match status" value="1"/>
</dbReference>
<dbReference type="GO" id="GO:0005524">
    <property type="term" value="F:ATP binding"/>
    <property type="evidence" value="ECO:0007669"/>
    <property type="project" value="UniProtKB-KW"/>
</dbReference>
<dbReference type="Gene3D" id="2.20.28.20">
    <property type="entry name" value="Methionyl-tRNA synthetase, Zn-domain"/>
    <property type="match status" value="1"/>
</dbReference>
<dbReference type="AlphaFoldDB" id="A0A316U743"/>
<dbReference type="InterPro" id="IPR009068">
    <property type="entry name" value="uS15_NS1_RNA-bd_sf"/>
</dbReference>
<evidence type="ECO:0000256" key="13">
    <source>
        <dbReference type="SAM" id="MobiDB-lite"/>
    </source>
</evidence>
<dbReference type="Gene3D" id="1.10.730.10">
    <property type="entry name" value="Isoleucyl-tRNA Synthetase, Domain 1"/>
    <property type="match status" value="1"/>
</dbReference>
<evidence type="ECO:0000256" key="4">
    <source>
        <dbReference type="ARBA" id="ARBA00022490"/>
    </source>
</evidence>
<evidence type="ECO:0000256" key="10">
    <source>
        <dbReference type="ARBA" id="ARBA00030904"/>
    </source>
</evidence>
<keyword evidence="8 12" id="KW-0648">Protein biosynthesis</keyword>
<accession>A0A316U743</accession>
<feature type="compositionally biased region" description="Basic and acidic residues" evidence="13">
    <location>
        <begin position="698"/>
        <end position="707"/>
    </location>
</feature>
<dbReference type="InterPro" id="IPR033911">
    <property type="entry name" value="MetRS_core"/>
</dbReference>
<keyword evidence="6 12" id="KW-0547">Nucleotide-binding</keyword>
<dbReference type="PRINTS" id="PR01041">
    <property type="entry name" value="TRNASYNTHMET"/>
</dbReference>
<protein>
    <recommendedName>
        <fullName evidence="3">methionine--tRNA ligase</fullName>
        <ecNumber evidence="3">6.1.1.10</ecNumber>
    </recommendedName>
    <alternativeName>
        <fullName evidence="10">Methionyl-tRNA synthetase</fullName>
    </alternativeName>
</protein>
<dbReference type="Gene3D" id="1.10.287.10">
    <property type="entry name" value="S15/NS1, RNA-binding"/>
    <property type="match status" value="1"/>
</dbReference>
<evidence type="ECO:0000256" key="12">
    <source>
        <dbReference type="RuleBase" id="RU363039"/>
    </source>
</evidence>
<dbReference type="InterPro" id="IPR041872">
    <property type="entry name" value="Anticodon_Met"/>
</dbReference>
<dbReference type="InterPro" id="IPR009080">
    <property type="entry name" value="tRNAsynth_Ia_anticodon-bd"/>
</dbReference>
<evidence type="ECO:0000313" key="15">
    <source>
        <dbReference type="EMBL" id="PWN20664.1"/>
    </source>
</evidence>
<evidence type="ECO:0000256" key="11">
    <source>
        <dbReference type="ARBA" id="ARBA00047364"/>
    </source>
</evidence>
<dbReference type="GeneID" id="37016677"/>
<dbReference type="PANTHER" id="PTHR45765">
    <property type="entry name" value="METHIONINE--TRNA LIGASE"/>
    <property type="match status" value="1"/>
</dbReference>
<dbReference type="SUPFAM" id="SSF47323">
    <property type="entry name" value="Anticodon-binding domain of a subclass of class I aminoacyl-tRNA synthetases"/>
    <property type="match status" value="1"/>
</dbReference>
<keyword evidence="9 12" id="KW-0030">Aminoacyl-tRNA synthetase</keyword>
<dbReference type="InterPro" id="IPR001412">
    <property type="entry name" value="aa-tRNA-synth_I_CS"/>
</dbReference>
<evidence type="ECO:0000259" key="14">
    <source>
        <dbReference type="PROSITE" id="PS51185"/>
    </source>
</evidence>
<dbReference type="EC" id="6.1.1.10" evidence="3"/>
<keyword evidence="5 12" id="KW-0436">Ligase</keyword>
<dbReference type="Gene3D" id="3.40.50.620">
    <property type="entry name" value="HUPs"/>
    <property type="match status" value="1"/>
</dbReference>
<dbReference type="Pfam" id="PF09334">
    <property type="entry name" value="tRNA-synt_1g"/>
    <property type="match status" value="1"/>
</dbReference>
<keyword evidence="4" id="KW-0963">Cytoplasm</keyword>
<dbReference type="Proteomes" id="UP000245942">
    <property type="component" value="Unassembled WGS sequence"/>
</dbReference>
<dbReference type="SUPFAM" id="SSF47060">
    <property type="entry name" value="S15/NS1 RNA-binding domain"/>
    <property type="match status" value="1"/>
</dbReference>
<dbReference type="InterPro" id="IPR023458">
    <property type="entry name" value="Met-tRNA_ligase_1"/>
</dbReference>
<evidence type="ECO:0000256" key="3">
    <source>
        <dbReference type="ARBA" id="ARBA00012838"/>
    </source>
</evidence>
<dbReference type="InterPro" id="IPR029038">
    <property type="entry name" value="MetRS_Zn"/>
</dbReference>
<keyword evidence="7 12" id="KW-0067">ATP-binding</keyword>
<dbReference type="SUPFAM" id="SSF52374">
    <property type="entry name" value="Nucleotidylyl transferase"/>
    <property type="match status" value="1"/>
</dbReference>
<dbReference type="InterPro" id="IPR014729">
    <property type="entry name" value="Rossmann-like_a/b/a_fold"/>
</dbReference>
<keyword evidence="16" id="KW-1185">Reference proteome</keyword>
<comment type="similarity">
    <text evidence="2 12">Belongs to the class-I aminoacyl-tRNA synthetase family.</text>
</comment>
<feature type="compositionally biased region" description="Polar residues" evidence="13">
    <location>
        <begin position="674"/>
        <end position="688"/>
    </location>
</feature>
<dbReference type="InterPro" id="IPR015413">
    <property type="entry name" value="Methionyl/Leucyl_tRNA_Synth"/>
</dbReference>
<evidence type="ECO:0000256" key="9">
    <source>
        <dbReference type="ARBA" id="ARBA00023146"/>
    </source>
</evidence>
<sequence>MASPFPLELPPSDTRRISSSSSRLLMKTTQATADAGIKILPRKGEPNVLVTSALPYVNNVPHLGNIIGSTLSADVYARYSRSRNRNTLYICGTDEYGTATETKALEDGVTPQQLCDKYHALHASVYKWFQIGFDHFGRTSTPRQTEICQDVFLKLLENGYLEQRTVTQLWCQTCERFLADRYVEGICPRCSYPDARGDQCDQCAQLLDAVELIEPRCKVCSTPPVPRDSPHMFILIDKLQPATEKWARKQAVDGGWSANGKTITESWFKEGLRPFSLTRDLKWGVKVPKAAGTEGMEDKVFYVWFDAPIGYPSITANYTDDWEKWWKNPEDVKLYQFMGKDNVRFHTVIFPSCLLGTKDPWTMLHHINTTEYLQYEGGKFSKSRNIGVFGDKAGEIGVSPSVWRYYLLSNRPETGDSQFSWMEFVNRNNGELLANLGNFVNRILTFCSKKYDGILPEVPAGLGLTADGPLKGSDENIHTRFITDINRLIAEYVSAMEAVRLRLGLSTVMAMSARANLYLSEVGIDNSLFMNKRPQCDALMLLAVNLIWVLSSVAHPFMPETSDQICSQLDAPARVVPFEEDPAEEGVEAKEDSNGDKPSKDSSAVDGSSVPAPTAKAVRGRGIFALDLLPGHKIGKPAHLFKIIEEKQVEAWRVQFSGKSEAKSAAVADAPSKAPSSTAKTGSGQQDGQAGLSKKAMLKLEKEEKKKAQAAKEALQPKNKTPEMIELEKKVTEQGAVVRQAKEAAKSGGGAQNVDGEVQRLLQLKTELTELTAKVKALEVGEVLEGSASK</sequence>
<evidence type="ECO:0000256" key="8">
    <source>
        <dbReference type="ARBA" id="ARBA00022917"/>
    </source>
</evidence>
<dbReference type="PANTHER" id="PTHR45765:SF1">
    <property type="entry name" value="METHIONINE--TRNA LIGASE, CYTOPLASMIC"/>
    <property type="match status" value="1"/>
</dbReference>
<gene>
    <name evidence="15" type="ORF">BCV69DRAFT_312616</name>
</gene>
<dbReference type="CDD" id="cd01200">
    <property type="entry name" value="WHEPGMRS_RNA"/>
    <property type="match status" value="1"/>
</dbReference>
<dbReference type="EMBL" id="KZ819327">
    <property type="protein sequence ID" value="PWN20664.1"/>
    <property type="molecule type" value="Genomic_DNA"/>
</dbReference>
<evidence type="ECO:0000256" key="1">
    <source>
        <dbReference type="ARBA" id="ARBA00004496"/>
    </source>
</evidence>
<dbReference type="GO" id="GO:0006431">
    <property type="term" value="P:methionyl-tRNA aminoacylation"/>
    <property type="evidence" value="ECO:0007669"/>
    <property type="project" value="InterPro"/>
</dbReference>
<dbReference type="NCBIfam" id="TIGR00398">
    <property type="entry name" value="metG"/>
    <property type="match status" value="1"/>
</dbReference>
<dbReference type="Pfam" id="PF19303">
    <property type="entry name" value="Anticodon_3"/>
    <property type="match status" value="1"/>
</dbReference>
<comment type="subcellular location">
    <subcellularLocation>
        <location evidence="1">Cytoplasm</location>
    </subcellularLocation>
</comment>
<evidence type="ECO:0000256" key="2">
    <source>
        <dbReference type="ARBA" id="ARBA00005594"/>
    </source>
</evidence>
<comment type="catalytic activity">
    <reaction evidence="11">
        <text>tRNA(Met) + L-methionine + ATP = L-methionyl-tRNA(Met) + AMP + diphosphate</text>
        <dbReference type="Rhea" id="RHEA:13481"/>
        <dbReference type="Rhea" id="RHEA-COMP:9667"/>
        <dbReference type="Rhea" id="RHEA-COMP:9698"/>
        <dbReference type="ChEBI" id="CHEBI:30616"/>
        <dbReference type="ChEBI" id="CHEBI:33019"/>
        <dbReference type="ChEBI" id="CHEBI:57844"/>
        <dbReference type="ChEBI" id="CHEBI:78442"/>
        <dbReference type="ChEBI" id="CHEBI:78530"/>
        <dbReference type="ChEBI" id="CHEBI:456215"/>
        <dbReference type="EC" id="6.1.1.10"/>
    </reaction>
</comment>
<dbReference type="SUPFAM" id="SSF57770">
    <property type="entry name" value="Methionyl-tRNA synthetase (MetRS), Zn-domain"/>
    <property type="match status" value="1"/>
</dbReference>
<dbReference type="CDD" id="cd07957">
    <property type="entry name" value="Anticodon_Ia_Met"/>
    <property type="match status" value="1"/>
</dbReference>
<dbReference type="InterPro" id="IPR014758">
    <property type="entry name" value="Met-tRNA_synth"/>
</dbReference>
<dbReference type="GO" id="GO:0004825">
    <property type="term" value="F:methionine-tRNA ligase activity"/>
    <property type="evidence" value="ECO:0007669"/>
    <property type="project" value="UniProtKB-EC"/>
</dbReference>
<dbReference type="GO" id="GO:0005829">
    <property type="term" value="C:cytosol"/>
    <property type="evidence" value="ECO:0007669"/>
    <property type="project" value="TreeGrafter"/>
</dbReference>
<dbReference type="STRING" id="1684307.A0A316U743"/>
<reference evidence="15 16" key="1">
    <citation type="journal article" date="2018" name="Mol. Biol. Evol.">
        <title>Broad Genomic Sampling Reveals a Smut Pathogenic Ancestry of the Fungal Clade Ustilaginomycotina.</title>
        <authorList>
            <person name="Kijpornyongpan T."/>
            <person name="Mondo S.J."/>
            <person name="Barry K."/>
            <person name="Sandor L."/>
            <person name="Lee J."/>
            <person name="Lipzen A."/>
            <person name="Pangilinan J."/>
            <person name="LaButti K."/>
            <person name="Hainaut M."/>
            <person name="Henrissat B."/>
            <person name="Grigoriev I.V."/>
            <person name="Spatafora J.W."/>
            <person name="Aime M.C."/>
        </authorList>
    </citation>
    <scope>NUCLEOTIDE SEQUENCE [LARGE SCALE GENOMIC DNA]</scope>
    <source>
        <strain evidence="15 16">MCA 4718</strain>
    </source>
</reference>
<feature type="region of interest" description="Disordered" evidence="13">
    <location>
        <begin position="663"/>
        <end position="725"/>
    </location>
</feature>
<feature type="domain" description="WHEP-TRS" evidence="14">
    <location>
        <begin position="723"/>
        <end position="782"/>
    </location>
</feature>
<feature type="region of interest" description="Disordered" evidence="13">
    <location>
        <begin position="581"/>
        <end position="614"/>
    </location>
</feature>
<dbReference type="PROSITE" id="PS51185">
    <property type="entry name" value="WHEP_TRS_2"/>
    <property type="match status" value="1"/>
</dbReference>
<dbReference type="GO" id="GO:0017101">
    <property type="term" value="C:aminoacyl-tRNA synthetase multienzyme complex"/>
    <property type="evidence" value="ECO:0007669"/>
    <property type="project" value="TreeGrafter"/>
</dbReference>
<dbReference type="PROSITE" id="PS00178">
    <property type="entry name" value="AA_TRNA_LIGASE_I"/>
    <property type="match status" value="1"/>
</dbReference>
<evidence type="ECO:0000313" key="16">
    <source>
        <dbReference type="Proteomes" id="UP000245942"/>
    </source>
</evidence>
<dbReference type="SMART" id="SM00991">
    <property type="entry name" value="WHEP-TRS"/>
    <property type="match status" value="1"/>
</dbReference>
<feature type="region of interest" description="Disordered" evidence="13">
    <location>
        <begin position="1"/>
        <end position="22"/>
    </location>
</feature>
<dbReference type="InterPro" id="IPR000738">
    <property type="entry name" value="WHEP-TRS_dom"/>
</dbReference>
<evidence type="ECO:0000256" key="6">
    <source>
        <dbReference type="ARBA" id="ARBA00022741"/>
    </source>
</evidence>
<dbReference type="RefSeq" id="XP_025347824.1">
    <property type="nucleotide sequence ID" value="XM_025494943.1"/>
</dbReference>